<dbReference type="STRING" id="35756.GCA_001044155_01036"/>
<feature type="compositionally biased region" description="Polar residues" evidence="1">
    <location>
        <begin position="289"/>
        <end position="304"/>
    </location>
</feature>
<feature type="region of interest" description="Disordered" evidence="1">
    <location>
        <begin position="277"/>
        <end position="309"/>
    </location>
</feature>
<proteinExistence type="predicted"/>
<keyword evidence="4" id="KW-1185">Reference proteome</keyword>
<feature type="chain" id="PRO_5038370444" evidence="2">
    <location>
        <begin position="26"/>
        <end position="392"/>
    </location>
</feature>
<gene>
    <name evidence="3" type="primary">sdrC</name>
    <name evidence="3" type="ORF">NCTC11862_00691</name>
</gene>
<evidence type="ECO:0000256" key="2">
    <source>
        <dbReference type="SAM" id="SignalP"/>
    </source>
</evidence>
<reference evidence="3 4" key="1">
    <citation type="submission" date="2018-06" db="EMBL/GenBank/DDBJ databases">
        <authorList>
            <consortium name="Pathogen Informatics"/>
            <person name="Doyle S."/>
        </authorList>
    </citation>
    <scope>NUCLEOTIDE SEQUENCE [LARGE SCALE GENOMIC DNA]</scope>
    <source>
        <strain evidence="3 4">NCTC11862</strain>
    </source>
</reference>
<protein>
    <submittedName>
        <fullName evidence="3">Serine-aspartate repeat-containing protein</fullName>
    </submittedName>
</protein>
<accession>A0A376CKS5</accession>
<dbReference type="Proteomes" id="UP000254467">
    <property type="component" value="Unassembled WGS sequence"/>
</dbReference>
<keyword evidence="2" id="KW-0732">Signal</keyword>
<name>A0A376CKS5_9CORY</name>
<evidence type="ECO:0000313" key="4">
    <source>
        <dbReference type="Proteomes" id="UP000254467"/>
    </source>
</evidence>
<sequence length="392" mass="42239">MFRHKALAVVAVVAAGAVALPSSGAQPDEQEVVPGWNIIGEEELGALKPAAKANVRGPLTPGQATAYDFTFQPGMPKEDRGGWTAQTWATLVVCEDPDVPFDRAPTAEDISWAGGTVHHVEIEPGRTPGCWVALFGRAWDPVEGLVRTNSNHPQFSDFGFPFVPREYASPDEIRLSVPATVSERATSFEAEASIEVGRVVDRALDTTHEKFVMTGGDNGAGLCNYSVTSQKEMKDPGMSGAWGYQLQFDTSEVEAPAAWAEQGRTWRDLGRAARAVTTVTTPGGEQEQRAATSKQLEPSLTNPTGGHVPTRRMLVDQLFPLSSDFSSDLWVGPHDRIDVSIDYTAPCLPEIEVGDDVPILGASEQELYQLTLSVSRPPEIATAKATIDADIR</sequence>
<evidence type="ECO:0000256" key="1">
    <source>
        <dbReference type="SAM" id="MobiDB-lite"/>
    </source>
</evidence>
<dbReference type="EMBL" id="UFXQ01000001">
    <property type="protein sequence ID" value="STC68915.1"/>
    <property type="molecule type" value="Genomic_DNA"/>
</dbReference>
<feature type="signal peptide" evidence="2">
    <location>
        <begin position="1"/>
        <end position="25"/>
    </location>
</feature>
<dbReference type="OrthoDB" id="9933313at2"/>
<dbReference type="AlphaFoldDB" id="A0A376CKS5"/>
<dbReference type="RefSeq" id="WP_018581059.1">
    <property type="nucleotide sequence ID" value="NZ_LDYD01000005.1"/>
</dbReference>
<evidence type="ECO:0000313" key="3">
    <source>
        <dbReference type="EMBL" id="STC68915.1"/>
    </source>
</evidence>
<organism evidence="3 4">
    <name type="scientific">Corynebacterium pilosum</name>
    <dbReference type="NCBI Taxonomy" id="35756"/>
    <lineage>
        <taxon>Bacteria</taxon>
        <taxon>Bacillati</taxon>
        <taxon>Actinomycetota</taxon>
        <taxon>Actinomycetes</taxon>
        <taxon>Mycobacteriales</taxon>
        <taxon>Corynebacteriaceae</taxon>
        <taxon>Corynebacterium</taxon>
    </lineage>
</organism>